<evidence type="ECO:0000313" key="2">
    <source>
        <dbReference type="Proteomes" id="UP000006639"/>
    </source>
</evidence>
<reference evidence="1 2" key="1">
    <citation type="journal article" date="2011" name="Mol. Biol. Evol.">
        <title>Phylogenomic evidence for the presence of a flagellum and cbb3 oxidase in the free-living mitochondrial ancestor.</title>
        <authorList>
            <person name="Sassera D."/>
            <person name="Lo N."/>
            <person name="Epis S."/>
            <person name="D'Auria G."/>
            <person name="Montagna M."/>
            <person name="Comandatore F."/>
            <person name="Horner D."/>
            <person name="Pereto J."/>
            <person name="Luciano A.M."/>
            <person name="Franciosi F."/>
            <person name="Ferri E."/>
            <person name="Crotti E."/>
            <person name="Bazzocchi C."/>
            <person name="Daffonchio D."/>
            <person name="Sacchi L."/>
            <person name="Moya A."/>
            <person name="Latorre A."/>
            <person name="Bandi C."/>
        </authorList>
    </citation>
    <scope>NUCLEOTIDE SEQUENCE [LARGE SCALE GENOMIC DNA]</scope>
    <source>
        <strain evidence="1 2">IricVA</strain>
    </source>
</reference>
<name>F7XUS7_MIDMI</name>
<proteinExistence type="predicted"/>
<protein>
    <submittedName>
        <fullName evidence="1">Uncharacterized protein</fullName>
    </submittedName>
</protein>
<dbReference type="KEGG" id="mmn:midi_00104"/>
<organism evidence="1 2">
    <name type="scientific">Midichloria mitochondrii (strain IricVA)</name>
    <dbReference type="NCBI Taxonomy" id="696127"/>
    <lineage>
        <taxon>Bacteria</taxon>
        <taxon>Pseudomonadati</taxon>
        <taxon>Pseudomonadota</taxon>
        <taxon>Alphaproteobacteria</taxon>
        <taxon>Rickettsiales</taxon>
        <taxon>Candidatus Midichloriaceae</taxon>
        <taxon>Candidatus Midichloria</taxon>
    </lineage>
</organism>
<dbReference type="HOGENOM" id="CLU_3185879_0_0_5"/>
<keyword evidence="2" id="KW-1185">Reference proteome</keyword>
<dbReference type="AlphaFoldDB" id="F7XUS7"/>
<dbReference type="EMBL" id="CP002130">
    <property type="protein sequence ID" value="AEI88426.1"/>
    <property type="molecule type" value="Genomic_DNA"/>
</dbReference>
<accession>F7XUS7</accession>
<dbReference type="Proteomes" id="UP000006639">
    <property type="component" value="Chromosome"/>
</dbReference>
<gene>
    <name evidence="1" type="ordered locus">midi_00104</name>
</gene>
<sequence>MSIRLAGFFPQLFNTSSETQDNILLASKTALKLNLAELQALPNIYR</sequence>
<evidence type="ECO:0000313" key="1">
    <source>
        <dbReference type="EMBL" id="AEI88426.1"/>
    </source>
</evidence>